<protein>
    <submittedName>
        <fullName evidence="2">Uncharacterized protein</fullName>
    </submittedName>
</protein>
<keyword evidence="3" id="KW-1185">Reference proteome</keyword>
<evidence type="ECO:0000313" key="2">
    <source>
        <dbReference type="EMBL" id="MPC37587.1"/>
    </source>
</evidence>
<comment type="caution">
    <text evidence="2">The sequence shown here is derived from an EMBL/GenBank/DDBJ whole genome shotgun (WGS) entry which is preliminary data.</text>
</comment>
<sequence length="226" mass="24453">MMEWRLPTCAAASRQAHQPASYKRLPSVKRVGGLERSSEECAAWRGEGSHPEEKGLAGTSGSLSLPLTQRYRPLAPPLPAGAHSSPGSCRLSNMKHARLFLVTHIQDSGLIVAPHFHPSTLLLRTIPHRLHSRNTTVSSERQDSRASCGAVGMGEAKTTRHEKAEARRRYCKVGGTGTGVWPLPAACVASAVLCALHGVNDSFVRHAASPHLKDRHEGEINCSLRK</sequence>
<reference evidence="2 3" key="1">
    <citation type="submission" date="2019-05" db="EMBL/GenBank/DDBJ databases">
        <title>Another draft genome of Portunus trituberculatus and its Hox gene families provides insights of decapod evolution.</title>
        <authorList>
            <person name="Jeong J.-H."/>
            <person name="Song I."/>
            <person name="Kim S."/>
            <person name="Choi T."/>
            <person name="Kim D."/>
            <person name="Ryu S."/>
            <person name="Kim W."/>
        </authorList>
    </citation>
    <scope>NUCLEOTIDE SEQUENCE [LARGE SCALE GENOMIC DNA]</scope>
    <source>
        <tissue evidence="2">Muscle</tissue>
    </source>
</reference>
<dbReference type="AlphaFoldDB" id="A0A5B7EWN8"/>
<dbReference type="EMBL" id="VSRR010003826">
    <property type="protein sequence ID" value="MPC37587.1"/>
    <property type="molecule type" value="Genomic_DNA"/>
</dbReference>
<proteinExistence type="predicted"/>
<name>A0A5B7EWN8_PORTR</name>
<accession>A0A5B7EWN8</accession>
<feature type="region of interest" description="Disordered" evidence="1">
    <location>
        <begin position="42"/>
        <end position="63"/>
    </location>
</feature>
<evidence type="ECO:0000256" key="1">
    <source>
        <dbReference type="SAM" id="MobiDB-lite"/>
    </source>
</evidence>
<dbReference type="Proteomes" id="UP000324222">
    <property type="component" value="Unassembled WGS sequence"/>
</dbReference>
<gene>
    <name evidence="2" type="ORF">E2C01_031075</name>
</gene>
<organism evidence="2 3">
    <name type="scientific">Portunus trituberculatus</name>
    <name type="common">Swimming crab</name>
    <name type="synonym">Neptunus trituberculatus</name>
    <dbReference type="NCBI Taxonomy" id="210409"/>
    <lineage>
        <taxon>Eukaryota</taxon>
        <taxon>Metazoa</taxon>
        <taxon>Ecdysozoa</taxon>
        <taxon>Arthropoda</taxon>
        <taxon>Crustacea</taxon>
        <taxon>Multicrustacea</taxon>
        <taxon>Malacostraca</taxon>
        <taxon>Eumalacostraca</taxon>
        <taxon>Eucarida</taxon>
        <taxon>Decapoda</taxon>
        <taxon>Pleocyemata</taxon>
        <taxon>Brachyura</taxon>
        <taxon>Eubrachyura</taxon>
        <taxon>Portunoidea</taxon>
        <taxon>Portunidae</taxon>
        <taxon>Portuninae</taxon>
        <taxon>Portunus</taxon>
    </lineage>
</organism>
<evidence type="ECO:0000313" key="3">
    <source>
        <dbReference type="Proteomes" id="UP000324222"/>
    </source>
</evidence>
<feature type="region of interest" description="Disordered" evidence="1">
    <location>
        <begin position="133"/>
        <end position="161"/>
    </location>
</feature>